<gene>
    <name evidence="1" type="ORF">LCGC14_1518220</name>
</gene>
<accession>A0A0F9IZH0</accession>
<protein>
    <submittedName>
        <fullName evidence="1">Uncharacterized protein</fullName>
    </submittedName>
</protein>
<name>A0A0F9IZH0_9ZZZZ</name>
<comment type="caution">
    <text evidence="1">The sequence shown here is derived from an EMBL/GenBank/DDBJ whole genome shotgun (WGS) entry which is preliminary data.</text>
</comment>
<organism evidence="1">
    <name type="scientific">marine sediment metagenome</name>
    <dbReference type="NCBI Taxonomy" id="412755"/>
    <lineage>
        <taxon>unclassified sequences</taxon>
        <taxon>metagenomes</taxon>
        <taxon>ecological metagenomes</taxon>
    </lineage>
</organism>
<sequence length="359" mass="42742">MPEISKRQKISGIIAKRGYRYQDIIVAFKLLIKKFREVNYEAEGADYIHDHYNNYTEINIIEFYQCKHQETGGYQPKSFFKEVFPTFIKLYQDYVERDKSLVFVLETNQSFQPTLRTFFTSCLSLARNRISTEKFFGQIRRFRSLDSQLWRELKNLKKQEHSRFLRGIRGSQVPCESVIYDLINFLKKRFPHRYEDKIYKVIGYIFGQDQGTISRQELFSKCKIPHSFFPSSEQFEDSLESKGPIQQLRDFQDKIRINEKETVSNIHSSNRRIFDVLSESINSIDDNAKKIDLKEELEQLSETEAKIIEDKETLSQIYKERSTVYADLEEKTRMVKMVRDRWNYAFDDSLGINEKEGNL</sequence>
<dbReference type="AlphaFoldDB" id="A0A0F9IZH0"/>
<proteinExistence type="predicted"/>
<dbReference type="EMBL" id="LAZR01011229">
    <property type="protein sequence ID" value="KKM62779.1"/>
    <property type="molecule type" value="Genomic_DNA"/>
</dbReference>
<reference evidence="1" key="1">
    <citation type="journal article" date="2015" name="Nature">
        <title>Complex archaea that bridge the gap between prokaryotes and eukaryotes.</title>
        <authorList>
            <person name="Spang A."/>
            <person name="Saw J.H."/>
            <person name="Jorgensen S.L."/>
            <person name="Zaremba-Niedzwiedzka K."/>
            <person name="Martijn J."/>
            <person name="Lind A.E."/>
            <person name="van Eijk R."/>
            <person name="Schleper C."/>
            <person name="Guy L."/>
            <person name="Ettema T.J."/>
        </authorList>
    </citation>
    <scope>NUCLEOTIDE SEQUENCE</scope>
</reference>
<evidence type="ECO:0000313" key="1">
    <source>
        <dbReference type="EMBL" id="KKM62779.1"/>
    </source>
</evidence>